<comment type="cofactor">
    <cofactor evidence="2 8">
        <name>NAD(+)</name>
        <dbReference type="ChEBI" id="CHEBI:57540"/>
    </cofactor>
</comment>
<dbReference type="NCBIfam" id="NF007956">
    <property type="entry name" value="PRK10675.1"/>
    <property type="match status" value="1"/>
</dbReference>
<keyword evidence="11" id="KW-1185">Reference proteome</keyword>
<evidence type="ECO:0000313" key="11">
    <source>
        <dbReference type="Proteomes" id="UP001165287"/>
    </source>
</evidence>
<evidence type="ECO:0000256" key="4">
    <source>
        <dbReference type="ARBA" id="ARBA00013189"/>
    </source>
</evidence>
<organism evidence="10 11">
    <name type="scientific">Metabacillus rhizolycopersici</name>
    <dbReference type="NCBI Taxonomy" id="2875709"/>
    <lineage>
        <taxon>Bacteria</taxon>
        <taxon>Bacillati</taxon>
        <taxon>Bacillota</taxon>
        <taxon>Bacilli</taxon>
        <taxon>Bacillales</taxon>
        <taxon>Bacillaceae</taxon>
        <taxon>Metabacillus</taxon>
    </lineage>
</organism>
<dbReference type="RefSeq" id="WP_224137565.1">
    <property type="nucleotide sequence ID" value="NZ_JAIQUM010000008.1"/>
</dbReference>
<sequence>MSILITGGAGYIGSHTCVELLNAGYEIVVLDNLSNSKVDSLDRIREITSKDFKFYQTDLLNKGELETIFSENQIEAVIHFAGLKAVGESVSIPLHYYHNNITGTLILCEVMEQFGVHNMVFSSSATVYGMQEQVPLSEELPLQATNPYGRTKLMIEEILRDVYFANKNWSVALLRYFNPVGAHSSGRIGEDPNGIPNNLVPYITQVAVGKLSELRVFGNDYATHDGTGVRDYIHVVDLAAGHLKALEKVMASSGVSAYNLGTGTGYSVKDMIHAFEKVTGRTIPYQIIDRRPGDIGISYADPSKAEKELNWTAYKGLEEMCSDSWRWQSKNPNGYEVEDKEQQELSVTQ</sequence>
<evidence type="ECO:0000256" key="5">
    <source>
        <dbReference type="ARBA" id="ARBA00018569"/>
    </source>
</evidence>
<feature type="domain" description="NAD(P)-binding" evidence="9">
    <location>
        <begin position="4"/>
        <end position="323"/>
    </location>
</feature>
<dbReference type="PANTHER" id="PTHR43725">
    <property type="entry name" value="UDP-GLUCOSE 4-EPIMERASE"/>
    <property type="match status" value="1"/>
</dbReference>
<evidence type="ECO:0000313" key="10">
    <source>
        <dbReference type="EMBL" id="MBZ5749689.1"/>
    </source>
</evidence>
<name>A0ABS7UN82_9BACI</name>
<dbReference type="Proteomes" id="UP001165287">
    <property type="component" value="Unassembled WGS sequence"/>
</dbReference>
<dbReference type="InterPro" id="IPR016040">
    <property type="entry name" value="NAD(P)-bd_dom"/>
</dbReference>
<comment type="similarity">
    <text evidence="3 8">Belongs to the NAD(P)-dependent epimerase/dehydratase family.</text>
</comment>
<dbReference type="GO" id="GO:0003978">
    <property type="term" value="F:UDP-glucose 4-epimerase activity"/>
    <property type="evidence" value="ECO:0007669"/>
    <property type="project" value="UniProtKB-EC"/>
</dbReference>
<evidence type="ECO:0000259" key="9">
    <source>
        <dbReference type="Pfam" id="PF16363"/>
    </source>
</evidence>
<dbReference type="SUPFAM" id="SSF51735">
    <property type="entry name" value="NAD(P)-binding Rossmann-fold domains"/>
    <property type="match status" value="1"/>
</dbReference>
<gene>
    <name evidence="10" type="primary">galE</name>
    <name evidence="10" type="ORF">K9V48_05430</name>
</gene>
<evidence type="ECO:0000256" key="8">
    <source>
        <dbReference type="RuleBase" id="RU366046"/>
    </source>
</evidence>
<reference evidence="10" key="1">
    <citation type="submission" date="2024-05" db="EMBL/GenBank/DDBJ databases">
        <title>Metabacillus sp. nov., isolated from the rhizosphere soil of tomato plants.</title>
        <authorList>
            <person name="Ma R."/>
        </authorList>
    </citation>
    <scope>NUCLEOTIDE SEQUENCE</scope>
    <source>
        <strain evidence="10">DBTR6</strain>
    </source>
</reference>
<dbReference type="Gene3D" id="3.90.25.10">
    <property type="entry name" value="UDP-galactose 4-epimerase, domain 1"/>
    <property type="match status" value="1"/>
</dbReference>
<keyword evidence="8" id="KW-0119">Carbohydrate metabolism</keyword>
<dbReference type="Pfam" id="PF16363">
    <property type="entry name" value="GDP_Man_Dehyd"/>
    <property type="match status" value="1"/>
</dbReference>
<dbReference type="EMBL" id="JAIQUM010000008">
    <property type="protein sequence ID" value="MBZ5749689.1"/>
    <property type="molecule type" value="Genomic_DNA"/>
</dbReference>
<dbReference type="EC" id="5.1.3.2" evidence="4 8"/>
<dbReference type="InterPro" id="IPR005886">
    <property type="entry name" value="UDP_G4E"/>
</dbReference>
<evidence type="ECO:0000256" key="1">
    <source>
        <dbReference type="ARBA" id="ARBA00000083"/>
    </source>
</evidence>
<dbReference type="NCBIfam" id="TIGR01179">
    <property type="entry name" value="galE"/>
    <property type="match status" value="1"/>
</dbReference>
<keyword evidence="7 8" id="KW-0413">Isomerase</keyword>
<comment type="caution">
    <text evidence="10">The sequence shown here is derived from an EMBL/GenBank/DDBJ whole genome shotgun (WGS) entry which is preliminary data.</text>
</comment>
<comment type="subunit">
    <text evidence="8">Homodimer.</text>
</comment>
<dbReference type="PANTHER" id="PTHR43725:SF47">
    <property type="entry name" value="UDP-GLUCOSE 4-EPIMERASE"/>
    <property type="match status" value="1"/>
</dbReference>
<comment type="catalytic activity">
    <reaction evidence="1 8">
        <text>UDP-alpha-D-glucose = UDP-alpha-D-galactose</text>
        <dbReference type="Rhea" id="RHEA:22168"/>
        <dbReference type="ChEBI" id="CHEBI:58885"/>
        <dbReference type="ChEBI" id="CHEBI:66914"/>
        <dbReference type="EC" id="5.1.3.2"/>
    </reaction>
</comment>
<evidence type="ECO:0000256" key="7">
    <source>
        <dbReference type="ARBA" id="ARBA00023235"/>
    </source>
</evidence>
<dbReference type="InterPro" id="IPR036291">
    <property type="entry name" value="NAD(P)-bd_dom_sf"/>
</dbReference>
<evidence type="ECO:0000256" key="3">
    <source>
        <dbReference type="ARBA" id="ARBA00007637"/>
    </source>
</evidence>
<evidence type="ECO:0000256" key="2">
    <source>
        <dbReference type="ARBA" id="ARBA00001911"/>
    </source>
</evidence>
<accession>A0ABS7UN82</accession>
<protein>
    <recommendedName>
        <fullName evidence="5 8">UDP-glucose 4-epimerase</fullName>
        <ecNumber evidence="4 8">5.1.3.2</ecNumber>
    </recommendedName>
</protein>
<evidence type="ECO:0000256" key="6">
    <source>
        <dbReference type="ARBA" id="ARBA00023027"/>
    </source>
</evidence>
<comment type="pathway">
    <text evidence="8">Carbohydrate metabolism; galactose metabolism.</text>
</comment>
<keyword evidence="6 8" id="KW-0520">NAD</keyword>
<proteinExistence type="inferred from homology"/>
<dbReference type="Gene3D" id="3.40.50.720">
    <property type="entry name" value="NAD(P)-binding Rossmann-like Domain"/>
    <property type="match status" value="1"/>
</dbReference>
<dbReference type="CDD" id="cd05247">
    <property type="entry name" value="UDP_G4E_1_SDR_e"/>
    <property type="match status" value="1"/>
</dbReference>